<dbReference type="Proteomes" id="UP000297527">
    <property type="component" value="Unassembled WGS sequence"/>
</dbReference>
<reference evidence="2 3" key="1">
    <citation type="submission" date="2017-12" db="EMBL/GenBank/DDBJ databases">
        <title>Comparative genomics of Botrytis spp.</title>
        <authorList>
            <person name="Valero-Jimenez C.A."/>
            <person name="Tapia P."/>
            <person name="Veloso J."/>
            <person name="Silva-Moreno E."/>
            <person name="Staats M."/>
            <person name="Valdes J.H."/>
            <person name="Van Kan J.A.L."/>
        </authorList>
    </citation>
    <scope>NUCLEOTIDE SEQUENCE [LARGE SCALE GENOMIC DNA]</scope>
    <source>
        <strain evidence="2 3">MUCL11595</strain>
    </source>
</reference>
<sequence length="223" mass="26057">MAQTRRKNLTLMPEECKVHLREQKRRSVWEAAEELERQGKKTKGLPDDAMNVDENEDDGGNEEEEEEKEKDEEEDGSEDEACAGLPRKDDDDEEEGVRKGRFEEALFRKAYPDGYPYYTLSFAFQWTNEPRHLNPGSVREYDRRAYARVSPTTQPRGKDEGQTKMSPPEYPEDLPVLGSWCCGKVNCTIHEHSSRKFQESNKFWPIQGRIIRMLHRFRLPADD</sequence>
<organism evidence="2 3">
    <name type="scientific">Botryotinia convoluta</name>
    <dbReference type="NCBI Taxonomy" id="54673"/>
    <lineage>
        <taxon>Eukaryota</taxon>
        <taxon>Fungi</taxon>
        <taxon>Dikarya</taxon>
        <taxon>Ascomycota</taxon>
        <taxon>Pezizomycotina</taxon>
        <taxon>Leotiomycetes</taxon>
        <taxon>Helotiales</taxon>
        <taxon>Sclerotiniaceae</taxon>
        <taxon>Botryotinia</taxon>
    </lineage>
</organism>
<evidence type="ECO:0000313" key="2">
    <source>
        <dbReference type="EMBL" id="TGO51056.1"/>
    </source>
</evidence>
<dbReference type="OrthoDB" id="3543289at2759"/>
<name>A0A4Z1HPM6_9HELO</name>
<protein>
    <submittedName>
        <fullName evidence="2">Uncharacterized protein</fullName>
    </submittedName>
</protein>
<keyword evidence="3" id="KW-1185">Reference proteome</keyword>
<proteinExistence type="predicted"/>
<feature type="compositionally biased region" description="Acidic residues" evidence="1">
    <location>
        <begin position="50"/>
        <end position="81"/>
    </location>
</feature>
<feature type="region of interest" description="Disordered" evidence="1">
    <location>
        <begin position="31"/>
        <end position="99"/>
    </location>
</feature>
<gene>
    <name evidence="2" type="ORF">BCON_0170g00250</name>
</gene>
<dbReference type="EMBL" id="PQXN01000170">
    <property type="protein sequence ID" value="TGO51056.1"/>
    <property type="molecule type" value="Genomic_DNA"/>
</dbReference>
<comment type="caution">
    <text evidence="2">The sequence shown here is derived from an EMBL/GenBank/DDBJ whole genome shotgun (WGS) entry which is preliminary data.</text>
</comment>
<accession>A0A4Z1HPM6</accession>
<evidence type="ECO:0000313" key="3">
    <source>
        <dbReference type="Proteomes" id="UP000297527"/>
    </source>
</evidence>
<feature type="region of interest" description="Disordered" evidence="1">
    <location>
        <begin position="149"/>
        <end position="170"/>
    </location>
</feature>
<dbReference type="AlphaFoldDB" id="A0A4Z1HPM6"/>
<evidence type="ECO:0000256" key="1">
    <source>
        <dbReference type="SAM" id="MobiDB-lite"/>
    </source>
</evidence>